<dbReference type="STRING" id="745531.A0A0C3NVW4"/>
<dbReference type="HOGENOM" id="CLU_650698_0_0_1"/>
<feature type="compositionally biased region" description="Polar residues" evidence="1">
    <location>
        <begin position="247"/>
        <end position="261"/>
    </location>
</feature>
<reference evidence="2 3" key="1">
    <citation type="journal article" date="2014" name="PLoS Genet.">
        <title>Analysis of the Phlebiopsis gigantea genome, transcriptome and secretome provides insight into its pioneer colonization strategies of wood.</title>
        <authorList>
            <person name="Hori C."/>
            <person name="Ishida T."/>
            <person name="Igarashi K."/>
            <person name="Samejima M."/>
            <person name="Suzuki H."/>
            <person name="Master E."/>
            <person name="Ferreira P."/>
            <person name="Ruiz-Duenas F.J."/>
            <person name="Held B."/>
            <person name="Canessa P."/>
            <person name="Larrondo L.F."/>
            <person name="Schmoll M."/>
            <person name="Druzhinina I.S."/>
            <person name="Kubicek C.P."/>
            <person name="Gaskell J.A."/>
            <person name="Kersten P."/>
            <person name="St John F."/>
            <person name="Glasner J."/>
            <person name="Sabat G."/>
            <person name="Splinter BonDurant S."/>
            <person name="Syed K."/>
            <person name="Yadav J."/>
            <person name="Mgbeahuruike A.C."/>
            <person name="Kovalchuk A."/>
            <person name="Asiegbu F.O."/>
            <person name="Lackner G."/>
            <person name="Hoffmeister D."/>
            <person name="Rencoret J."/>
            <person name="Gutierrez A."/>
            <person name="Sun H."/>
            <person name="Lindquist E."/>
            <person name="Barry K."/>
            <person name="Riley R."/>
            <person name="Grigoriev I.V."/>
            <person name="Henrissat B."/>
            <person name="Kues U."/>
            <person name="Berka R.M."/>
            <person name="Martinez A.T."/>
            <person name="Covert S.F."/>
            <person name="Blanchette R.A."/>
            <person name="Cullen D."/>
        </authorList>
    </citation>
    <scope>NUCLEOTIDE SEQUENCE [LARGE SCALE GENOMIC DNA]</scope>
    <source>
        <strain evidence="2 3">11061_1 CR5-6</strain>
    </source>
</reference>
<evidence type="ECO:0000256" key="1">
    <source>
        <dbReference type="SAM" id="MobiDB-lite"/>
    </source>
</evidence>
<name>A0A0C3NVW4_PHLG1</name>
<keyword evidence="3" id="KW-1185">Reference proteome</keyword>
<organism evidence="2 3">
    <name type="scientific">Phlebiopsis gigantea (strain 11061_1 CR5-6)</name>
    <name type="common">White-rot fungus</name>
    <name type="synonym">Peniophora gigantea</name>
    <dbReference type="NCBI Taxonomy" id="745531"/>
    <lineage>
        <taxon>Eukaryota</taxon>
        <taxon>Fungi</taxon>
        <taxon>Dikarya</taxon>
        <taxon>Basidiomycota</taxon>
        <taxon>Agaricomycotina</taxon>
        <taxon>Agaricomycetes</taxon>
        <taxon>Polyporales</taxon>
        <taxon>Phanerochaetaceae</taxon>
        <taxon>Phlebiopsis</taxon>
    </lineage>
</organism>
<feature type="compositionally biased region" description="Basic and acidic residues" evidence="1">
    <location>
        <begin position="1"/>
        <end position="26"/>
    </location>
</feature>
<feature type="region of interest" description="Disordered" evidence="1">
    <location>
        <begin position="1"/>
        <end position="32"/>
    </location>
</feature>
<dbReference type="AlphaFoldDB" id="A0A0C3NVW4"/>
<dbReference type="EMBL" id="KN840465">
    <property type="protein sequence ID" value="KIP09544.1"/>
    <property type="molecule type" value="Genomic_DNA"/>
</dbReference>
<gene>
    <name evidence="2" type="ORF">PHLGIDRAFT_126284</name>
</gene>
<dbReference type="OrthoDB" id="25571at2759"/>
<sequence>MEDESFDHPEHDGLDDHNSNTDDHGSSRAGSKEALLPVTLRQVLAATPVTSETTTPWNIGGRQVKKILVVATVIEEHHKPEAHTAWYKLIDGTNGKSVMAFRYMHDVLESALPLPPFEGVVLIPEHRYVCISGSLSAMRGGGTAIRVDGFHVIQDYHELCTHRLQVMAAALTLQRGPPPATVLQNLSNAVKYPSVQDPPQLVNRPTSTQDPASQSQLPNDPPPAPDARPNQSSESSRPPHGIEAGASKNTSYKFESSSFPKSPTPERHSTPPRVDKGKQRERAPRRFSMEDPLSDLTPEQRTILLKIMEGTNADTAAGLNVVQLAVRLKTEDGIEDINIITHGLDILVEKGHIITDSEGLMYKAISKKTMNMYPMDID</sequence>
<protein>
    <recommendedName>
        <fullName evidence="4">Replication protein A C-terminal domain-containing protein</fullName>
    </recommendedName>
</protein>
<feature type="region of interest" description="Disordered" evidence="1">
    <location>
        <begin position="193"/>
        <end position="293"/>
    </location>
</feature>
<evidence type="ECO:0000313" key="3">
    <source>
        <dbReference type="Proteomes" id="UP000053257"/>
    </source>
</evidence>
<dbReference type="Gene3D" id="2.40.50.140">
    <property type="entry name" value="Nucleic acid-binding proteins"/>
    <property type="match status" value="1"/>
</dbReference>
<dbReference type="Proteomes" id="UP000053257">
    <property type="component" value="Unassembled WGS sequence"/>
</dbReference>
<evidence type="ECO:0000313" key="2">
    <source>
        <dbReference type="EMBL" id="KIP09544.1"/>
    </source>
</evidence>
<evidence type="ECO:0008006" key="4">
    <source>
        <dbReference type="Google" id="ProtNLM"/>
    </source>
</evidence>
<proteinExistence type="predicted"/>
<accession>A0A0C3NVW4</accession>
<dbReference type="InterPro" id="IPR012340">
    <property type="entry name" value="NA-bd_OB-fold"/>
</dbReference>
<feature type="compositionally biased region" description="Polar residues" evidence="1">
    <location>
        <begin position="203"/>
        <end position="217"/>
    </location>
</feature>
<feature type="compositionally biased region" description="Basic and acidic residues" evidence="1">
    <location>
        <begin position="264"/>
        <end position="289"/>
    </location>
</feature>